<comment type="caution">
    <text evidence="4">The sequence shown here is derived from an EMBL/GenBank/DDBJ whole genome shotgun (WGS) entry which is preliminary data.</text>
</comment>
<dbReference type="Gene3D" id="1.10.418.10">
    <property type="entry name" value="Calponin-like domain"/>
    <property type="match status" value="1"/>
</dbReference>
<dbReference type="PANTHER" id="PTHR46767">
    <property type="entry name" value="LIM DOMAIN ONLY PROTEIN 7"/>
    <property type="match status" value="1"/>
</dbReference>
<dbReference type="EMBL" id="JAODUP010000376">
    <property type="protein sequence ID" value="KAK2151081.1"/>
    <property type="molecule type" value="Genomic_DNA"/>
</dbReference>
<evidence type="ECO:0000259" key="3">
    <source>
        <dbReference type="PROSITE" id="PS50106"/>
    </source>
</evidence>
<dbReference type="SUPFAM" id="SSF50156">
    <property type="entry name" value="PDZ domain-like"/>
    <property type="match status" value="1"/>
</dbReference>
<dbReference type="InterPro" id="IPR031865">
    <property type="entry name" value="DUF4757"/>
</dbReference>
<dbReference type="PROSITE" id="PS50021">
    <property type="entry name" value="CH"/>
    <property type="match status" value="1"/>
</dbReference>
<dbReference type="Proteomes" id="UP001208570">
    <property type="component" value="Unassembled WGS sequence"/>
</dbReference>
<dbReference type="PROSITE" id="PS50106">
    <property type="entry name" value="PDZ"/>
    <property type="match status" value="1"/>
</dbReference>
<dbReference type="Gene3D" id="2.30.42.10">
    <property type="match status" value="1"/>
</dbReference>
<dbReference type="AlphaFoldDB" id="A0AAD9JDT1"/>
<keyword evidence="5" id="KW-1185">Reference proteome</keyword>
<feature type="compositionally biased region" description="Basic and acidic residues" evidence="1">
    <location>
        <begin position="462"/>
        <end position="488"/>
    </location>
</feature>
<feature type="compositionally biased region" description="Basic and acidic residues" evidence="1">
    <location>
        <begin position="320"/>
        <end position="329"/>
    </location>
</feature>
<feature type="region of interest" description="Disordered" evidence="1">
    <location>
        <begin position="655"/>
        <end position="685"/>
    </location>
</feature>
<dbReference type="SUPFAM" id="SSF47576">
    <property type="entry name" value="Calponin-homology domain, CH-domain"/>
    <property type="match status" value="1"/>
</dbReference>
<feature type="compositionally biased region" description="Pro residues" evidence="1">
    <location>
        <begin position="1065"/>
        <end position="1077"/>
    </location>
</feature>
<dbReference type="Pfam" id="PF15949">
    <property type="entry name" value="DUF4757"/>
    <property type="match status" value="1"/>
</dbReference>
<dbReference type="Pfam" id="PF00595">
    <property type="entry name" value="PDZ"/>
    <property type="match status" value="1"/>
</dbReference>
<dbReference type="GO" id="GO:0023051">
    <property type="term" value="P:regulation of signaling"/>
    <property type="evidence" value="ECO:0007669"/>
    <property type="project" value="InterPro"/>
</dbReference>
<feature type="region of interest" description="Disordered" evidence="1">
    <location>
        <begin position="438"/>
        <end position="494"/>
    </location>
</feature>
<organism evidence="4 5">
    <name type="scientific">Paralvinella palmiformis</name>
    <dbReference type="NCBI Taxonomy" id="53620"/>
    <lineage>
        <taxon>Eukaryota</taxon>
        <taxon>Metazoa</taxon>
        <taxon>Spiralia</taxon>
        <taxon>Lophotrochozoa</taxon>
        <taxon>Annelida</taxon>
        <taxon>Polychaeta</taxon>
        <taxon>Sedentaria</taxon>
        <taxon>Canalipalpata</taxon>
        <taxon>Terebellida</taxon>
        <taxon>Terebelliformia</taxon>
        <taxon>Alvinellidae</taxon>
        <taxon>Paralvinella</taxon>
    </lineage>
</organism>
<feature type="compositionally biased region" description="Basic and acidic residues" evidence="1">
    <location>
        <begin position="584"/>
        <end position="602"/>
    </location>
</feature>
<feature type="compositionally biased region" description="Basic and acidic residues" evidence="1">
    <location>
        <begin position="532"/>
        <end position="543"/>
    </location>
</feature>
<dbReference type="GO" id="GO:0030155">
    <property type="term" value="P:regulation of cell adhesion"/>
    <property type="evidence" value="ECO:0007669"/>
    <property type="project" value="InterPro"/>
</dbReference>
<feature type="region of interest" description="Disordered" evidence="1">
    <location>
        <begin position="532"/>
        <end position="611"/>
    </location>
</feature>
<gene>
    <name evidence="4" type="ORF">LSH36_376g04000</name>
</gene>
<feature type="region of interest" description="Disordered" evidence="1">
    <location>
        <begin position="1041"/>
        <end position="1092"/>
    </location>
</feature>
<dbReference type="SMART" id="SM00228">
    <property type="entry name" value="PDZ"/>
    <property type="match status" value="1"/>
</dbReference>
<evidence type="ECO:0000313" key="5">
    <source>
        <dbReference type="Proteomes" id="UP001208570"/>
    </source>
</evidence>
<dbReference type="CDD" id="cd21208">
    <property type="entry name" value="CH_LMO7-like"/>
    <property type="match status" value="1"/>
</dbReference>
<dbReference type="InterPro" id="IPR036872">
    <property type="entry name" value="CH_dom_sf"/>
</dbReference>
<evidence type="ECO:0000259" key="2">
    <source>
        <dbReference type="PROSITE" id="PS50021"/>
    </source>
</evidence>
<protein>
    <submittedName>
        <fullName evidence="4">Uncharacterized protein</fullName>
    </submittedName>
</protein>
<sequence length="1111" mass="123934">MVVTKKEFKHNHDFRASLDDGILLCELLNGLRPGTIRKINRLPTPIAGLDNINVFLGACQAHFGLKDSQLFHPCDLEDLSTRAVSDSEDQLRIETQRRLRNVSGNLSFFEIDFPSVQMYQERSNLESELMVAITVFWLGKVSRKYNFHGPLLDLSAFVDLVSSGRSGGFLSPPATPSIPSASPSVENISRQWSLSGSTPTTPSLCSASPSVENVSIPPGGAEFTPEESTDSINCSSAYGSFHSEAKNSQFSDPFDDAHQPTSACVPPHIGEDVSELCVSDRSITSDYHEDHSINSEDLSMPVRFGNSRQGTRPAGSVHHATLDSSKEQSHLNTTSNNNNNKLEINDDYNSFRFSGQRTPSQNSLDKMVKENDFLNSRLGVRKSAGGHQDALQFIKTSGVTNMAEKAKETVTLMKQQKEKKKVVEVTEEDWQSNLSDWKSKMRRKSSGSLQRAQDSLEYDAVASHEEENTAKRKSKTFKEMMEERERRKSGSYHFYPVDDTEDVVFSDQQTKSRDTASDEKLSLFGFHKVAEPPHRVTRTEHHAISSGRTIFDSRTHDGGKQTGSLKKDDGSITNSVSKKGLSPVHHEPDTRGRHSSSGDEGSKNQTKLCSVETLERLTSPKVKGGFRAWSWERRSTSVNDEEPSKEEIAAWALEDDNANSTTPTKTSGSNIEQRLNSTASRSHQQNVSYFTKDDQPDVRVLPIRMEQDGSSSKEKSKQFASARSMFENAQDPDIRNIPVRLSAPPVKIGVVHEQSQPSAEPTRIDIVESRSVKKLYSDNRWDKIEPDAGAPAAKATDRKEEIQRLPVTRVEQPKKNYIEKVIKISQKPDNKKGFGFTIRGGKEYSSPIVVEKVILGGAADVCELMPGDEIVSINGALVANHYQDSVQLVISQAVKAGQIELSIRRSYDKGKLDLFDEEDFEMEQEFERERHQDRNKAVIAADHREKEVLPPWQVEQKEKSEKVTEQMGNIGATKGQFNFNAEWDNQLAKDELSVNKPLSQTTEITIHDVTETEAVPEVPCPPEFEDPPTVHQPWFENRKYHSKMSDSEQVVITKEQTSDPDVMDEPPPLPAAPPPAPNWETFPGEPTAPAADLSFLEPSDLVPEVVEMNDV</sequence>
<dbReference type="Pfam" id="PF00307">
    <property type="entry name" value="CH"/>
    <property type="match status" value="1"/>
</dbReference>
<accession>A0AAD9JDT1</accession>
<name>A0AAD9JDT1_9ANNE</name>
<feature type="region of interest" description="Disordered" evidence="1">
    <location>
        <begin position="192"/>
        <end position="211"/>
    </location>
</feature>
<dbReference type="InterPro" id="IPR001715">
    <property type="entry name" value="CH_dom"/>
</dbReference>
<dbReference type="PANTHER" id="PTHR46767:SF1">
    <property type="entry name" value="LIM DOMAIN ONLY PROTEIN 7"/>
    <property type="match status" value="1"/>
</dbReference>
<feature type="domain" description="Calponin-homology (CH)" evidence="2">
    <location>
        <begin position="1"/>
        <end position="96"/>
    </location>
</feature>
<dbReference type="InterPro" id="IPR029978">
    <property type="entry name" value="LMO-7"/>
</dbReference>
<proteinExistence type="predicted"/>
<feature type="compositionally biased region" description="Low complexity" evidence="1">
    <location>
        <begin position="193"/>
        <end position="206"/>
    </location>
</feature>
<dbReference type="CDD" id="cd00136">
    <property type="entry name" value="PDZ_canonical"/>
    <property type="match status" value="1"/>
</dbReference>
<evidence type="ECO:0000313" key="4">
    <source>
        <dbReference type="EMBL" id="KAK2151081.1"/>
    </source>
</evidence>
<feature type="compositionally biased region" description="Basic and acidic residues" evidence="1">
    <location>
        <begin position="551"/>
        <end position="570"/>
    </location>
</feature>
<evidence type="ECO:0000256" key="1">
    <source>
        <dbReference type="SAM" id="MobiDB-lite"/>
    </source>
</evidence>
<feature type="compositionally biased region" description="Polar residues" evidence="1">
    <location>
        <begin position="658"/>
        <end position="685"/>
    </location>
</feature>
<feature type="domain" description="PDZ" evidence="3">
    <location>
        <begin position="821"/>
        <end position="905"/>
    </location>
</feature>
<dbReference type="InterPro" id="IPR036034">
    <property type="entry name" value="PDZ_sf"/>
</dbReference>
<dbReference type="SMART" id="SM00033">
    <property type="entry name" value="CH"/>
    <property type="match status" value="1"/>
</dbReference>
<dbReference type="InterPro" id="IPR001478">
    <property type="entry name" value="PDZ"/>
</dbReference>
<feature type="region of interest" description="Disordered" evidence="1">
    <location>
        <begin position="298"/>
        <end position="343"/>
    </location>
</feature>
<reference evidence="4" key="1">
    <citation type="journal article" date="2023" name="Mol. Biol. Evol.">
        <title>Third-Generation Sequencing Reveals the Adaptive Role of the Epigenome in Three Deep-Sea Polychaetes.</title>
        <authorList>
            <person name="Perez M."/>
            <person name="Aroh O."/>
            <person name="Sun Y."/>
            <person name="Lan Y."/>
            <person name="Juniper S.K."/>
            <person name="Young C.R."/>
            <person name="Angers B."/>
            <person name="Qian P.Y."/>
        </authorList>
    </citation>
    <scope>NUCLEOTIDE SEQUENCE</scope>
    <source>
        <strain evidence="4">P08H-3</strain>
    </source>
</reference>